<protein>
    <submittedName>
        <fullName evidence="3">DUF2236 domain-containing protein</fullName>
    </submittedName>
</protein>
<evidence type="ECO:0000313" key="6">
    <source>
        <dbReference type="Proteomes" id="UP000284767"/>
    </source>
</evidence>
<accession>A0A1S1C1S8</accession>
<dbReference type="Proteomes" id="UP000433532">
    <property type="component" value="Unassembled WGS sequence"/>
</dbReference>
<evidence type="ECO:0000313" key="2">
    <source>
        <dbReference type="EMBL" id="CRO38743.1"/>
    </source>
</evidence>
<dbReference type="EMBL" id="WOAD01000020">
    <property type="protein sequence ID" value="MUI37552.1"/>
    <property type="molecule type" value="Genomic_DNA"/>
</dbReference>
<organism evidence="3 7">
    <name type="scientific">Pseudomonas aeruginosa</name>
    <dbReference type="NCBI Taxonomy" id="287"/>
    <lineage>
        <taxon>Bacteria</taxon>
        <taxon>Pseudomonadati</taxon>
        <taxon>Pseudomonadota</taxon>
        <taxon>Gammaproteobacteria</taxon>
        <taxon>Pseudomonadales</taxon>
        <taxon>Pseudomonadaceae</taxon>
        <taxon>Pseudomonas</taxon>
    </lineage>
</organism>
<dbReference type="AlphaFoldDB" id="A0A069Q2D6"/>
<evidence type="ECO:0000313" key="5">
    <source>
        <dbReference type="Proteomes" id="UP000045039"/>
    </source>
</evidence>
<proteinExistence type="predicted"/>
<evidence type="ECO:0000259" key="1">
    <source>
        <dbReference type="Pfam" id="PF09995"/>
    </source>
</evidence>
<dbReference type="eggNOG" id="COG3662">
    <property type="taxonomic scope" value="Bacteria"/>
</dbReference>
<dbReference type="Proteomes" id="UP000284767">
    <property type="component" value="Unassembled WGS sequence"/>
</dbReference>
<dbReference type="EMBL" id="NSNE01000003">
    <property type="protein sequence ID" value="RPM19945.1"/>
    <property type="molecule type" value="Genomic_DNA"/>
</dbReference>
<dbReference type="PANTHER" id="PTHR36151">
    <property type="entry name" value="BLR2777 PROTEIN"/>
    <property type="match status" value="1"/>
</dbReference>
<dbReference type="Proteomes" id="UP000045039">
    <property type="component" value="Unassembled WGS sequence"/>
</dbReference>
<dbReference type="RefSeq" id="WP_003113910.1">
    <property type="nucleotide sequence ID" value="NZ_AP014651.1"/>
</dbReference>
<evidence type="ECO:0000313" key="4">
    <source>
        <dbReference type="EMBL" id="RPM19945.1"/>
    </source>
</evidence>
<name>A0A069Q2D6_PSEAI</name>
<gene>
    <name evidence="3" type="ORF">GNQ48_21315</name>
    <name evidence="4" type="ORF">IPC1295_06570</name>
    <name evidence="2" type="ORF">PAERUG_P19_London_7_VIM_2_05_10_01509</name>
</gene>
<reference evidence="2" key="1">
    <citation type="submission" date="2015-06" db="EMBL/GenBank/DDBJ databases">
        <authorList>
            <person name="Radhakrishnan R."/>
            <person name="Underwood A."/>
            <person name="Al-Shahib A."/>
        </authorList>
    </citation>
    <scope>NUCLEOTIDE SEQUENCE</scope>
    <source>
        <strain evidence="2">P19_London_7_VIM_2_05_10</strain>
    </source>
</reference>
<feature type="domain" description="ER-bound oxygenase mpaB/mpaB'/Rubber oxygenase catalytic" evidence="1">
    <location>
        <begin position="42"/>
        <end position="272"/>
    </location>
</feature>
<evidence type="ECO:0000313" key="7">
    <source>
        <dbReference type="Proteomes" id="UP000433532"/>
    </source>
</evidence>
<dbReference type="GO" id="GO:0016491">
    <property type="term" value="F:oxidoreductase activity"/>
    <property type="evidence" value="ECO:0007669"/>
    <property type="project" value="InterPro"/>
</dbReference>
<evidence type="ECO:0000313" key="3">
    <source>
        <dbReference type="EMBL" id="MUI37552.1"/>
    </source>
</evidence>
<reference evidence="4 6" key="4">
    <citation type="submission" date="2019-01" db="EMBL/GenBank/DDBJ databases">
        <title>The Pseudomonas aeruginosa pan-genome provides new insights on its population structure, horizontal gene transfer and pathogenicity.</title>
        <authorList>
            <person name="Freschi L."/>
            <person name="Vincent A.T."/>
            <person name="Jeukens J."/>
            <person name="Emond-Rheault J.-G."/>
            <person name="Kukavica-Ibrulj I."/>
            <person name="Dupont M.-J."/>
            <person name="Charette S.J."/>
            <person name="Boyle B."/>
            <person name="Levesque R.C."/>
        </authorList>
    </citation>
    <scope>NUCLEOTIDE SEQUENCE [LARGE SCALE GENOMIC DNA]</scope>
    <source>
        <strain evidence="4 6">PA-W36</strain>
    </source>
</reference>
<reference evidence="3 7" key="5">
    <citation type="submission" date="2019-11" db="EMBL/GenBank/DDBJ databases">
        <title>Genomes of ocular Pseudomonas aeruginosa isolates.</title>
        <authorList>
            <person name="Khan M."/>
            <person name="Rice S.A."/>
            <person name="Willcox M.D.P."/>
            <person name="Stapleton F."/>
        </authorList>
    </citation>
    <scope>NUCLEOTIDE SEQUENCE [LARGE SCALE GENOMIC DNA]</scope>
    <source>
        <strain evidence="3 7">PA221</strain>
    </source>
</reference>
<dbReference type="Pfam" id="PF09995">
    <property type="entry name" value="MPAB_Lcp_cat"/>
    <property type="match status" value="1"/>
</dbReference>
<dbReference type="EMBL" id="CVVU01000077">
    <property type="protein sequence ID" value="CRO38743.1"/>
    <property type="molecule type" value="Genomic_DNA"/>
</dbReference>
<accession>A0A069Q2D6</accession>
<reference evidence="4 6" key="3">
    <citation type="submission" date="2017-08" db="EMBL/GenBank/DDBJ databases">
        <authorList>
            <person name="Feschi L."/>
            <person name="Jeukens J."/>
            <person name="Emond-Rheault J.-G."/>
            <person name="Kukavica-Ibrulj I."/>
            <person name="Boyle B."/>
            <person name="Levesque R.C."/>
        </authorList>
    </citation>
    <scope>NUCLEOTIDE SEQUENCE [LARGE SCALE GENOMIC DNA]</scope>
    <source>
        <strain evidence="4 6">PA-W36</strain>
    </source>
</reference>
<dbReference type="PANTHER" id="PTHR36151:SF3">
    <property type="entry name" value="ER-BOUND OXYGENASE MPAB_MPAB'_RUBBER OXYGENASE CATALYTIC DOMAIN-CONTAINING PROTEIN"/>
    <property type="match status" value="1"/>
</dbReference>
<dbReference type="SMR" id="A0A069Q2D6"/>
<comment type="caution">
    <text evidence="3">The sequence shown here is derived from an EMBL/GenBank/DDBJ whole genome shotgun (WGS) entry which is preliminary data.</text>
</comment>
<sequence length="293" mass="32653">MESVRRHIESQVLSLTGLAVGGVDFESPKGDPGLFGPDAACWKVHGDFSSMMIGGIGALLLQMLHPLALAGVWDHSNFRDDLLGRLRRTGQFISATTYGPLADAERLIERVRRIHESVIGQLPDGTPYSASDPDLLTWVHVAEVSSFLKSYLRYLNPDLPGSEQDRYYSEIALVAERLGARAVPRDRQQIAAYLEAMRPRLRCDERTREVVRILFNAPAPSTLARPFGALMLRAGAELLPEWAGSMLDLPFSPLQRRLIRGSVRRSVPLLRWAVRNASMHRACRRMGLPPVSH</sequence>
<reference evidence="5" key="2">
    <citation type="submission" date="2015-06" db="EMBL/GenBank/DDBJ databases">
        <authorList>
            <person name="Radhakrishnan Rajesh"/>
            <person name="Underwood Anthony"/>
            <person name="Al-Shahib Ali"/>
        </authorList>
    </citation>
    <scope>NUCLEOTIDE SEQUENCE [LARGE SCALE GENOMIC DNA]</scope>
    <source>
        <strain evidence="5">P19_London_7_VIM_2_05_10</strain>
    </source>
</reference>
<dbReference type="InterPro" id="IPR018713">
    <property type="entry name" value="MPAB/Lcp_cat_dom"/>
</dbReference>